<name>A0ABR0A511_9CRUS</name>
<protein>
    <submittedName>
        <fullName evidence="1">Uncharacterized protein</fullName>
    </submittedName>
</protein>
<evidence type="ECO:0000313" key="1">
    <source>
        <dbReference type="EMBL" id="KAK4020114.1"/>
    </source>
</evidence>
<keyword evidence="2" id="KW-1185">Reference proteome</keyword>
<dbReference type="Proteomes" id="UP001234178">
    <property type="component" value="Unassembled WGS sequence"/>
</dbReference>
<accession>A0ABR0A511</accession>
<dbReference type="EMBL" id="JAOYFB010000036">
    <property type="protein sequence ID" value="KAK4020114.1"/>
    <property type="molecule type" value="Genomic_DNA"/>
</dbReference>
<reference evidence="1 2" key="1">
    <citation type="journal article" date="2023" name="Nucleic Acids Res.">
        <title>The hologenome of Daphnia magna reveals possible DNA methylation and microbiome-mediated evolution of the host genome.</title>
        <authorList>
            <person name="Chaturvedi A."/>
            <person name="Li X."/>
            <person name="Dhandapani V."/>
            <person name="Marshall H."/>
            <person name="Kissane S."/>
            <person name="Cuenca-Cambronero M."/>
            <person name="Asole G."/>
            <person name="Calvet F."/>
            <person name="Ruiz-Romero M."/>
            <person name="Marangio P."/>
            <person name="Guigo R."/>
            <person name="Rago D."/>
            <person name="Mirbahai L."/>
            <person name="Eastwood N."/>
            <person name="Colbourne J.K."/>
            <person name="Zhou J."/>
            <person name="Mallon E."/>
            <person name="Orsini L."/>
        </authorList>
    </citation>
    <scope>NUCLEOTIDE SEQUENCE [LARGE SCALE GENOMIC DNA]</scope>
    <source>
        <strain evidence="1">LRV0_1</strain>
    </source>
</reference>
<evidence type="ECO:0000313" key="2">
    <source>
        <dbReference type="Proteomes" id="UP001234178"/>
    </source>
</evidence>
<organism evidence="1 2">
    <name type="scientific">Daphnia magna</name>
    <dbReference type="NCBI Taxonomy" id="35525"/>
    <lineage>
        <taxon>Eukaryota</taxon>
        <taxon>Metazoa</taxon>
        <taxon>Ecdysozoa</taxon>
        <taxon>Arthropoda</taxon>
        <taxon>Crustacea</taxon>
        <taxon>Branchiopoda</taxon>
        <taxon>Diplostraca</taxon>
        <taxon>Cladocera</taxon>
        <taxon>Anomopoda</taxon>
        <taxon>Daphniidae</taxon>
        <taxon>Daphnia</taxon>
    </lineage>
</organism>
<gene>
    <name evidence="1" type="ORF">OUZ56_002110</name>
</gene>
<sequence>MATIKSIRGCITLKVVTEYDINHICRVVQSGAHGPKELKLQSRPQNSMQVFGPVKRLENFVIRMRTSLQIA</sequence>
<comment type="caution">
    <text evidence="1">The sequence shown here is derived from an EMBL/GenBank/DDBJ whole genome shotgun (WGS) entry which is preliminary data.</text>
</comment>
<proteinExistence type="predicted"/>